<dbReference type="InterPro" id="IPR033932">
    <property type="entry name" value="YtcJ-like"/>
</dbReference>
<dbReference type="GO" id="GO:0016810">
    <property type="term" value="F:hydrolase activity, acting on carbon-nitrogen (but not peptide) bonds"/>
    <property type="evidence" value="ECO:0007669"/>
    <property type="project" value="InterPro"/>
</dbReference>
<dbReference type="Proteomes" id="UP000285710">
    <property type="component" value="Unassembled WGS sequence"/>
</dbReference>
<evidence type="ECO:0000313" key="3">
    <source>
        <dbReference type="Proteomes" id="UP000285710"/>
    </source>
</evidence>
<organism evidence="2 3">
    <name type="scientific">Paenirhodobacter populi</name>
    <dbReference type="NCBI Taxonomy" id="2306993"/>
    <lineage>
        <taxon>Bacteria</taxon>
        <taxon>Pseudomonadati</taxon>
        <taxon>Pseudomonadota</taxon>
        <taxon>Alphaproteobacteria</taxon>
        <taxon>Rhodobacterales</taxon>
        <taxon>Rhodobacter group</taxon>
        <taxon>Paenirhodobacter</taxon>
    </lineage>
</organism>
<reference evidence="2 3" key="1">
    <citation type="submission" date="2019-01" db="EMBL/GenBank/DDBJ databases">
        <title>Sinorhodobacter populi sp. nov. isolated from the symptomatic bark tissue of Populus euramericana canker.</title>
        <authorList>
            <person name="Xu G."/>
        </authorList>
    </citation>
    <scope>NUCLEOTIDE SEQUENCE [LARGE SCALE GENOMIC DNA]</scope>
    <source>
        <strain evidence="2 3">2D-5</strain>
    </source>
</reference>
<evidence type="ECO:0000259" key="1">
    <source>
        <dbReference type="Pfam" id="PF07969"/>
    </source>
</evidence>
<reference evidence="2 3" key="2">
    <citation type="submission" date="2019-01" db="EMBL/GenBank/DDBJ databases">
        <authorList>
            <person name="Li Y."/>
        </authorList>
    </citation>
    <scope>NUCLEOTIDE SEQUENCE [LARGE SCALE GENOMIC DNA]</scope>
    <source>
        <strain evidence="2 3">2D-5</strain>
    </source>
</reference>
<feature type="domain" description="Amidohydrolase 3" evidence="1">
    <location>
        <begin position="57"/>
        <end position="542"/>
    </location>
</feature>
<protein>
    <submittedName>
        <fullName evidence="2">Amidohydrolase</fullName>
    </submittedName>
</protein>
<keyword evidence="2" id="KW-0378">Hydrolase</keyword>
<keyword evidence="3" id="KW-1185">Reference proteome</keyword>
<sequence>MLDLVPIDTVIVNGRLFTMDAPGHMVEALAIAGGRIIAMGSTAEILALSNGRSPAPRIIDAGGRVGLPGLIDSHCHPDMSGVRIGRWHDFSDGVTSSRDAVLDLIRRELEGKPAGQWFLGYRYDDTREGGYPSREELDAASGGRPVFLYRRCSQMGVANSAALAEVGFADKSPDPPFGGIGRIAGSREPSGMLFARAAHILIEHVQASYTPDDFRQGLIRVFDEYLSFGLSSIHNSLVQTQAIRACQDMRDRGELNLRVGLMITGRDEELMAAVLRSGLRSGFGDEWLRLVGVEWVGDGSTSGRTAAYTTPYVGTPLAGEPAEYRGTLLLDPMVHRRRVKDALDHGMIVCTDAMGDAAIAQIIEIFESVLKDGAYPDHRLRIEHCCAVTPPNLAGLLRNGIICSSAAGFAWDLGDAHIANRGAAAMVDFWPHRAMIDAGVVAPAHSDAPVCTANPFCAMSSLVNRRTRSGQSLGPSQGISVYEAVQAYTVHAAYAGREENLKGRLRPGMLGDVVLLDRDPFAEPKEALHETRVDATIVGGAVKFDRLGAWA</sequence>
<accession>A0A443J4S8</accession>
<dbReference type="Gene3D" id="3.20.20.140">
    <property type="entry name" value="Metal-dependent hydrolases"/>
    <property type="match status" value="1"/>
</dbReference>
<dbReference type="InterPro" id="IPR011059">
    <property type="entry name" value="Metal-dep_hydrolase_composite"/>
</dbReference>
<gene>
    <name evidence="2" type="ORF">D2T33_00960</name>
</gene>
<dbReference type="InterPro" id="IPR032466">
    <property type="entry name" value="Metal_Hydrolase"/>
</dbReference>
<dbReference type="AlphaFoldDB" id="A0A443J4S8"/>
<evidence type="ECO:0000313" key="2">
    <source>
        <dbReference type="EMBL" id="RWR15474.1"/>
    </source>
</evidence>
<dbReference type="InterPro" id="IPR018228">
    <property type="entry name" value="DNase_TatD-rel_CS"/>
</dbReference>
<dbReference type="PANTHER" id="PTHR22642">
    <property type="entry name" value="IMIDAZOLONEPROPIONASE"/>
    <property type="match status" value="1"/>
</dbReference>
<name>A0A443J4S8_9RHOB</name>
<dbReference type="EMBL" id="SAUW01000001">
    <property type="protein sequence ID" value="RWR15474.1"/>
    <property type="molecule type" value="Genomic_DNA"/>
</dbReference>
<dbReference type="RefSeq" id="WP_128268511.1">
    <property type="nucleotide sequence ID" value="NZ_SAUW01000001.1"/>
</dbReference>
<dbReference type="SUPFAM" id="SSF51338">
    <property type="entry name" value="Composite domain of metallo-dependent hydrolases"/>
    <property type="match status" value="1"/>
</dbReference>
<proteinExistence type="predicted"/>
<dbReference type="PANTHER" id="PTHR22642:SF2">
    <property type="entry name" value="PROTEIN LONG AFTER FAR-RED 3"/>
    <property type="match status" value="1"/>
</dbReference>
<dbReference type="InterPro" id="IPR013108">
    <property type="entry name" value="Amidohydro_3"/>
</dbReference>
<comment type="caution">
    <text evidence="2">The sequence shown here is derived from an EMBL/GenBank/DDBJ whole genome shotgun (WGS) entry which is preliminary data.</text>
</comment>
<dbReference type="PROSITE" id="PS01137">
    <property type="entry name" value="TATD_1"/>
    <property type="match status" value="1"/>
</dbReference>
<dbReference type="CDD" id="cd01300">
    <property type="entry name" value="YtcJ_like"/>
    <property type="match status" value="1"/>
</dbReference>
<dbReference type="SUPFAM" id="SSF51556">
    <property type="entry name" value="Metallo-dependent hydrolases"/>
    <property type="match status" value="1"/>
</dbReference>
<dbReference type="Gene3D" id="3.10.310.70">
    <property type="match status" value="1"/>
</dbReference>
<dbReference type="Gene3D" id="2.30.40.10">
    <property type="entry name" value="Urease, subunit C, domain 1"/>
    <property type="match status" value="1"/>
</dbReference>
<dbReference type="Pfam" id="PF07969">
    <property type="entry name" value="Amidohydro_3"/>
    <property type="match status" value="1"/>
</dbReference>